<evidence type="ECO:0000313" key="1">
    <source>
        <dbReference type="EMBL" id="CDP18371.1"/>
    </source>
</evidence>
<dbReference type="Proteomes" id="UP000295252">
    <property type="component" value="Chromosome IV"/>
</dbReference>
<dbReference type="AlphaFoldDB" id="A0A068VCA1"/>
<sequence length="27" mass="3104">MHIHEMLSEGGLYCLRVPEELICVEMA</sequence>
<dbReference type="InParanoid" id="A0A068VCA1"/>
<dbReference type="EMBL" id="HG739315">
    <property type="protein sequence ID" value="CDP18371.1"/>
    <property type="molecule type" value="Genomic_DNA"/>
</dbReference>
<organism evidence="1 2">
    <name type="scientific">Coffea canephora</name>
    <name type="common">Robusta coffee</name>
    <dbReference type="NCBI Taxonomy" id="49390"/>
    <lineage>
        <taxon>Eukaryota</taxon>
        <taxon>Viridiplantae</taxon>
        <taxon>Streptophyta</taxon>
        <taxon>Embryophyta</taxon>
        <taxon>Tracheophyta</taxon>
        <taxon>Spermatophyta</taxon>
        <taxon>Magnoliopsida</taxon>
        <taxon>eudicotyledons</taxon>
        <taxon>Gunneridae</taxon>
        <taxon>Pentapetalae</taxon>
        <taxon>asterids</taxon>
        <taxon>lamiids</taxon>
        <taxon>Gentianales</taxon>
        <taxon>Rubiaceae</taxon>
        <taxon>Ixoroideae</taxon>
        <taxon>Gardenieae complex</taxon>
        <taxon>Bertiereae - Coffeeae clade</taxon>
        <taxon>Coffeeae</taxon>
        <taxon>Coffea</taxon>
    </lineage>
</organism>
<evidence type="ECO:0000313" key="2">
    <source>
        <dbReference type="Proteomes" id="UP000295252"/>
    </source>
</evidence>
<dbReference type="Gramene" id="CDP18371">
    <property type="protein sequence ID" value="CDP18371"/>
    <property type="gene ID" value="GSCOC_T00012950001"/>
</dbReference>
<gene>
    <name evidence="1" type="ORF">GSCOC_T00012950001</name>
</gene>
<reference evidence="2" key="1">
    <citation type="journal article" date="2014" name="Science">
        <title>The coffee genome provides insight into the convergent evolution of caffeine biosynthesis.</title>
        <authorList>
            <person name="Denoeud F."/>
            <person name="Carretero-Paulet L."/>
            <person name="Dereeper A."/>
            <person name="Droc G."/>
            <person name="Guyot R."/>
            <person name="Pietrella M."/>
            <person name="Zheng C."/>
            <person name="Alberti A."/>
            <person name="Anthony F."/>
            <person name="Aprea G."/>
            <person name="Aury J.M."/>
            <person name="Bento P."/>
            <person name="Bernard M."/>
            <person name="Bocs S."/>
            <person name="Campa C."/>
            <person name="Cenci A."/>
            <person name="Combes M.C."/>
            <person name="Crouzillat D."/>
            <person name="Da Silva C."/>
            <person name="Daddiego L."/>
            <person name="De Bellis F."/>
            <person name="Dussert S."/>
            <person name="Garsmeur O."/>
            <person name="Gayraud T."/>
            <person name="Guignon V."/>
            <person name="Jahn K."/>
            <person name="Jamilloux V."/>
            <person name="Joet T."/>
            <person name="Labadie K."/>
            <person name="Lan T."/>
            <person name="Leclercq J."/>
            <person name="Lepelley M."/>
            <person name="Leroy T."/>
            <person name="Li L.T."/>
            <person name="Librado P."/>
            <person name="Lopez L."/>
            <person name="Munoz A."/>
            <person name="Noel B."/>
            <person name="Pallavicini A."/>
            <person name="Perrotta G."/>
            <person name="Poncet V."/>
            <person name="Pot D."/>
            <person name="Priyono X."/>
            <person name="Rigoreau M."/>
            <person name="Rouard M."/>
            <person name="Rozas J."/>
            <person name="Tranchant-Dubreuil C."/>
            <person name="VanBuren R."/>
            <person name="Zhang Q."/>
            <person name="Andrade A.C."/>
            <person name="Argout X."/>
            <person name="Bertrand B."/>
            <person name="de Kochko A."/>
            <person name="Graziosi G."/>
            <person name="Henry R.J."/>
            <person name="Jayarama X."/>
            <person name="Ming R."/>
            <person name="Nagai C."/>
            <person name="Rounsley S."/>
            <person name="Sankoff D."/>
            <person name="Giuliano G."/>
            <person name="Albert V.A."/>
            <person name="Wincker P."/>
            <person name="Lashermes P."/>
        </authorList>
    </citation>
    <scope>NUCLEOTIDE SEQUENCE [LARGE SCALE GENOMIC DNA]</scope>
    <source>
        <strain evidence="2">cv. DH200-94</strain>
    </source>
</reference>
<protein>
    <submittedName>
        <fullName evidence="1">Uncharacterized protein</fullName>
    </submittedName>
</protein>
<name>A0A068VCA1_COFCA</name>
<proteinExistence type="predicted"/>
<keyword evidence="2" id="KW-1185">Reference proteome</keyword>
<accession>A0A068VCA1</accession>